<evidence type="ECO:0000256" key="1">
    <source>
        <dbReference type="ARBA" id="ARBA00004123"/>
    </source>
</evidence>
<dbReference type="Gene3D" id="1.25.10.10">
    <property type="entry name" value="Leucine-rich Repeat Variant"/>
    <property type="match status" value="1"/>
</dbReference>
<evidence type="ECO:0000313" key="10">
    <source>
        <dbReference type="Proteomes" id="UP000027073"/>
    </source>
</evidence>
<dbReference type="OrthoDB" id="7862313at2759"/>
<dbReference type="GO" id="GO:0006606">
    <property type="term" value="P:protein import into nucleus"/>
    <property type="evidence" value="ECO:0007669"/>
    <property type="project" value="InterPro"/>
</dbReference>
<dbReference type="InParanoid" id="A0A067NDY8"/>
<protein>
    <recommendedName>
        <fullName evidence="8">IPO4/5-like TPR repeats domain-containing protein</fullName>
    </recommendedName>
</protein>
<keyword evidence="5" id="KW-0677">Repeat</keyword>
<comment type="subcellular location">
    <subcellularLocation>
        <location evidence="2">Cytoplasm</location>
    </subcellularLocation>
    <subcellularLocation>
        <location evidence="1">Nucleus</location>
    </subcellularLocation>
</comment>
<dbReference type="InterPro" id="IPR011989">
    <property type="entry name" value="ARM-like"/>
</dbReference>
<organism evidence="9 10">
    <name type="scientific">Pleurotus ostreatus (strain PC15)</name>
    <name type="common">Oyster mushroom</name>
    <dbReference type="NCBI Taxonomy" id="1137138"/>
    <lineage>
        <taxon>Eukaryota</taxon>
        <taxon>Fungi</taxon>
        <taxon>Dikarya</taxon>
        <taxon>Basidiomycota</taxon>
        <taxon>Agaricomycotina</taxon>
        <taxon>Agaricomycetes</taxon>
        <taxon>Agaricomycetidae</taxon>
        <taxon>Agaricales</taxon>
        <taxon>Pleurotineae</taxon>
        <taxon>Pleurotaceae</taxon>
        <taxon>Pleurotus</taxon>
    </lineage>
</organism>
<dbReference type="InterPro" id="IPR057672">
    <property type="entry name" value="TPR_IPO4/5"/>
</dbReference>
<dbReference type="SUPFAM" id="SSF48371">
    <property type="entry name" value="ARM repeat"/>
    <property type="match status" value="1"/>
</dbReference>
<sequence length="831" mass="90337">MGCLHILPLSFIGFSPLRIPEKLVHHSSARVIAAVASIEILPGTWSQLLPFLHQTCVSNSNQVAHRGVGSCILFTVLENIVEGFHEHLQSVFKLFESLLQDFESLEVRVTTVRSLSLIAQYLDADDKTELPLMQVIGQTVEAGDEAGLVSCLNLETLLILKITILAKFIPWLAEFLLRCGGNRAFDGDLRVLALNALNWTVQYKQSKVQSHNLAPAILEGLMPIASEEEPEAIDDDARSRSVLRIIDGPATSLPPPNFLFCDPTHRRAAMLALNVSVEGCSEYMAPLMSEVWPVIEAVFGDSNARVRRATCVAVSCLCEWLEDECVAEHTVLVPAITNLINDPEAQPSACTALDALLEILHDVIEQIFLSPRYRSIPVKSVITGAIGSAVHASKERFLLYFEPIMSRPQHFLVITGEGEEVELRGITMDATSTFAEAICKDVFRPFFPKMMKQAARLRECSFLFFGVMDCVFGEEFAAYLPSVVPPSIASCKQVEQGDENLSIFGSEGSAVCASGSSPANAIAVMDEVDAHGNASIELEDVDVGQMVDVNNAIAIEKEIATDTIGTLFASTCNHFLPHVEQCTHVPVDTQVKTVISHAIQPLLDMYESEDDKYSVASAVCVGLAETLSPAFVEGHLDTVCNIAIQILEQKAFCQQYPDQDGAEEAPEDQAEYDSVLISSAGYLVAALVNALGTDIAQAFEKFFLLIAKYYKKSRSLADRSSSIGTLAETISGMKGSITPNAAFAAGLLIESSDIDLSQQHLHLLGALRPLFVLAPDAPAGKLNARDNAAGAIGRTIIRNTAAIPLGQVLPVFIDALPLKNDYLENRPVFRR</sequence>
<evidence type="ECO:0000256" key="2">
    <source>
        <dbReference type="ARBA" id="ARBA00004496"/>
    </source>
</evidence>
<dbReference type="GO" id="GO:0005737">
    <property type="term" value="C:cytoplasm"/>
    <property type="evidence" value="ECO:0007669"/>
    <property type="project" value="UniProtKB-SubCell"/>
</dbReference>
<reference evidence="10" key="1">
    <citation type="journal article" date="2014" name="Proc. Natl. Acad. Sci. U.S.A.">
        <title>Extensive sampling of basidiomycete genomes demonstrates inadequacy of the white-rot/brown-rot paradigm for wood decay fungi.</title>
        <authorList>
            <person name="Riley R."/>
            <person name="Salamov A.A."/>
            <person name="Brown D.W."/>
            <person name="Nagy L.G."/>
            <person name="Floudas D."/>
            <person name="Held B.W."/>
            <person name="Levasseur A."/>
            <person name="Lombard V."/>
            <person name="Morin E."/>
            <person name="Otillar R."/>
            <person name="Lindquist E.A."/>
            <person name="Sun H."/>
            <person name="LaButti K.M."/>
            <person name="Schmutz J."/>
            <person name="Jabbour D."/>
            <person name="Luo H."/>
            <person name="Baker S.E."/>
            <person name="Pisabarro A.G."/>
            <person name="Walton J.D."/>
            <person name="Blanchette R.A."/>
            <person name="Henrissat B."/>
            <person name="Martin F."/>
            <person name="Cullen D."/>
            <person name="Hibbett D.S."/>
            <person name="Grigoriev I.V."/>
        </authorList>
    </citation>
    <scope>NUCLEOTIDE SEQUENCE [LARGE SCALE GENOMIC DNA]</scope>
    <source>
        <strain evidence="10">PC15</strain>
    </source>
</reference>
<dbReference type="STRING" id="1137138.A0A067NDY8"/>
<name>A0A067NDY8_PLEO1</name>
<dbReference type="InterPro" id="IPR040122">
    <property type="entry name" value="Importin_beta"/>
</dbReference>
<evidence type="ECO:0000259" key="8">
    <source>
        <dbReference type="Pfam" id="PF25780"/>
    </source>
</evidence>
<evidence type="ECO:0000256" key="5">
    <source>
        <dbReference type="ARBA" id="ARBA00022737"/>
    </source>
</evidence>
<evidence type="ECO:0000313" key="9">
    <source>
        <dbReference type="EMBL" id="KDQ21996.1"/>
    </source>
</evidence>
<gene>
    <name evidence="9" type="ORF">PLEOSDRAFT_1080057</name>
</gene>
<dbReference type="VEuPathDB" id="FungiDB:PLEOSDRAFT_1080057"/>
<keyword evidence="6" id="KW-0653">Protein transport</keyword>
<evidence type="ECO:0000256" key="7">
    <source>
        <dbReference type="ARBA" id="ARBA00023242"/>
    </source>
</evidence>
<dbReference type="InterPro" id="IPR016024">
    <property type="entry name" value="ARM-type_fold"/>
</dbReference>
<feature type="domain" description="IPO4/5-like TPR repeats" evidence="8">
    <location>
        <begin position="22"/>
        <end position="151"/>
    </location>
</feature>
<dbReference type="HOGENOM" id="CLU_003794_1_1_1"/>
<evidence type="ECO:0000256" key="3">
    <source>
        <dbReference type="ARBA" id="ARBA00022448"/>
    </source>
</evidence>
<evidence type="ECO:0000256" key="4">
    <source>
        <dbReference type="ARBA" id="ARBA00022490"/>
    </source>
</evidence>
<proteinExistence type="predicted"/>
<dbReference type="Pfam" id="PF25780">
    <property type="entry name" value="TPR_IPO5"/>
    <property type="match status" value="1"/>
</dbReference>
<accession>A0A067NDY8</accession>
<dbReference type="EMBL" id="KL198015">
    <property type="protein sequence ID" value="KDQ21996.1"/>
    <property type="molecule type" value="Genomic_DNA"/>
</dbReference>
<dbReference type="FunCoup" id="A0A067NDY8">
    <property type="interactions" value="603"/>
</dbReference>
<dbReference type="PANTHER" id="PTHR10527">
    <property type="entry name" value="IMPORTIN BETA"/>
    <property type="match status" value="1"/>
</dbReference>
<dbReference type="Proteomes" id="UP000027073">
    <property type="component" value="Unassembled WGS sequence"/>
</dbReference>
<keyword evidence="3" id="KW-0813">Transport</keyword>
<keyword evidence="4" id="KW-0963">Cytoplasm</keyword>
<keyword evidence="7" id="KW-0539">Nucleus</keyword>
<evidence type="ECO:0000256" key="6">
    <source>
        <dbReference type="ARBA" id="ARBA00022927"/>
    </source>
</evidence>
<dbReference type="AlphaFoldDB" id="A0A067NDY8"/>